<accession>Q4N8J0</accession>
<sequence>MKKFPSKHVVDHYYHNTKYAITIKLMC</sequence>
<gene>
    <name evidence="1" type="ordered locus">TP01_0481</name>
</gene>
<dbReference type="Proteomes" id="UP000001949">
    <property type="component" value="Unassembled WGS sequence"/>
</dbReference>
<dbReference type="InParanoid" id="Q4N8J0"/>
<evidence type="ECO:0000313" key="2">
    <source>
        <dbReference type="Proteomes" id="UP000001949"/>
    </source>
</evidence>
<evidence type="ECO:0000313" key="1">
    <source>
        <dbReference type="EMBL" id="EAN33718.1"/>
    </source>
</evidence>
<dbReference type="AlphaFoldDB" id="Q4N8J0"/>
<dbReference type="EMBL" id="AAGK01000001">
    <property type="protein sequence ID" value="EAN33718.1"/>
    <property type="molecule type" value="Genomic_DNA"/>
</dbReference>
<organism evidence="1 2">
    <name type="scientific">Theileria parva</name>
    <name type="common">East coast fever infection agent</name>
    <dbReference type="NCBI Taxonomy" id="5875"/>
    <lineage>
        <taxon>Eukaryota</taxon>
        <taxon>Sar</taxon>
        <taxon>Alveolata</taxon>
        <taxon>Apicomplexa</taxon>
        <taxon>Aconoidasida</taxon>
        <taxon>Piroplasmida</taxon>
        <taxon>Theileriidae</taxon>
        <taxon>Theileria</taxon>
    </lineage>
</organism>
<comment type="caution">
    <text evidence="1">The sequence shown here is derived from an EMBL/GenBank/DDBJ whole genome shotgun (WGS) entry which is preliminary data.</text>
</comment>
<proteinExistence type="predicted"/>
<reference evidence="1 2" key="1">
    <citation type="journal article" date="2005" name="Science">
        <title>Genome sequence of Theileria parva, a bovine pathogen that transforms lymphocytes.</title>
        <authorList>
            <person name="Gardner M.J."/>
            <person name="Bishop R."/>
            <person name="Shah T."/>
            <person name="de Villiers E.P."/>
            <person name="Carlton J.M."/>
            <person name="Hall N."/>
            <person name="Ren Q."/>
            <person name="Paulsen I.T."/>
            <person name="Pain A."/>
            <person name="Berriman M."/>
            <person name="Wilson R.J.M."/>
            <person name="Sato S."/>
            <person name="Ralph S.A."/>
            <person name="Mann D.J."/>
            <person name="Xiong Z."/>
            <person name="Shallom S.J."/>
            <person name="Weidman J."/>
            <person name="Jiang L."/>
            <person name="Lynn J."/>
            <person name="Weaver B."/>
            <person name="Shoaibi A."/>
            <person name="Domingo A.R."/>
            <person name="Wasawo D."/>
            <person name="Crabtree J."/>
            <person name="Wortman J.R."/>
            <person name="Haas B."/>
            <person name="Angiuoli S.V."/>
            <person name="Creasy T.H."/>
            <person name="Lu C."/>
            <person name="Suh B."/>
            <person name="Silva J.C."/>
            <person name="Utterback T.R."/>
            <person name="Feldblyum T.V."/>
            <person name="Pertea M."/>
            <person name="Allen J."/>
            <person name="Nierman W.C."/>
            <person name="Taracha E.L.N."/>
            <person name="Salzberg S.L."/>
            <person name="White O.R."/>
            <person name="Fitzhugh H.A."/>
            <person name="Morzaria S."/>
            <person name="Venter J.C."/>
            <person name="Fraser C.M."/>
            <person name="Nene V."/>
        </authorList>
    </citation>
    <scope>NUCLEOTIDE SEQUENCE [LARGE SCALE GENOMIC DNA]</scope>
    <source>
        <strain evidence="1 2">Muguga</strain>
    </source>
</reference>
<protein>
    <submittedName>
        <fullName evidence="1">Uncharacterized protein</fullName>
    </submittedName>
</protein>
<name>Q4N8J0_THEPA</name>
<keyword evidence="2" id="KW-1185">Reference proteome</keyword>